<dbReference type="Gramene" id="KMS95529">
    <property type="protein sequence ID" value="KMS95529"/>
    <property type="gene ID" value="BVRB_007360"/>
</dbReference>
<dbReference type="PANTHER" id="PTHR21596">
    <property type="entry name" value="RIBONUCLEASE P SUBUNIT P38"/>
    <property type="match status" value="1"/>
</dbReference>
<feature type="domain" description="XS" evidence="1">
    <location>
        <begin position="4"/>
        <end position="109"/>
    </location>
</feature>
<gene>
    <name evidence="2" type="ORF">BVRB_007360</name>
</gene>
<evidence type="ECO:0000313" key="2">
    <source>
        <dbReference type="EMBL" id="KMS95529.1"/>
    </source>
</evidence>
<dbReference type="InterPro" id="IPR038588">
    <property type="entry name" value="XS_domain_sf"/>
</dbReference>
<dbReference type="Gene3D" id="3.30.70.2890">
    <property type="entry name" value="XS domain"/>
    <property type="match status" value="1"/>
</dbReference>
<dbReference type="InterPro" id="IPR005380">
    <property type="entry name" value="XS_domain"/>
</dbReference>
<organism evidence="2 3">
    <name type="scientific">Beta vulgaris subsp. vulgaris</name>
    <name type="common">Beet</name>
    <dbReference type="NCBI Taxonomy" id="3555"/>
    <lineage>
        <taxon>Eukaryota</taxon>
        <taxon>Viridiplantae</taxon>
        <taxon>Streptophyta</taxon>
        <taxon>Embryophyta</taxon>
        <taxon>Tracheophyta</taxon>
        <taxon>Spermatophyta</taxon>
        <taxon>Magnoliopsida</taxon>
        <taxon>eudicotyledons</taxon>
        <taxon>Gunneridae</taxon>
        <taxon>Pentapetalae</taxon>
        <taxon>Caryophyllales</taxon>
        <taxon>Chenopodiaceae</taxon>
        <taxon>Betoideae</taxon>
        <taxon>Beta</taxon>
    </lineage>
</organism>
<dbReference type="Pfam" id="PF03468">
    <property type="entry name" value="XS"/>
    <property type="match status" value="1"/>
</dbReference>
<accession>A0A0J8B346</accession>
<evidence type="ECO:0000313" key="3">
    <source>
        <dbReference type="Proteomes" id="UP000035740"/>
    </source>
</evidence>
<keyword evidence="3" id="KW-1185">Reference proteome</keyword>
<dbReference type="InterPro" id="IPR045177">
    <property type="entry name" value="FDM1-5/IDN2"/>
</dbReference>
<dbReference type="Proteomes" id="UP000035740">
    <property type="component" value="Unassembled WGS sequence"/>
</dbReference>
<dbReference type="GO" id="GO:0080188">
    <property type="term" value="P:gene silencing by siRNA-directed DNA methylation"/>
    <property type="evidence" value="ECO:0007669"/>
    <property type="project" value="InterPro"/>
</dbReference>
<dbReference type="PANTHER" id="PTHR21596:SF65">
    <property type="entry name" value="PROTEIN INVOLVED IN DE NOVO 2-RELATED"/>
    <property type="match status" value="1"/>
</dbReference>
<sequence>METLASPCTGIIHNLPVERDDKGRPIRRSFTMIHNILLDLRYKIKKIKSMWNKDDFQGYALIEFGISDEDVRSSMKLESQFEEEGHGKVAWLSGNVDARPYLWVATIHDRQLLRSNVDYMTIPNEWRALAKTEAKNDIMDAAGAVTSWLANKDLMT</sequence>
<dbReference type="EMBL" id="KQ090456">
    <property type="protein sequence ID" value="KMS95529.1"/>
    <property type="molecule type" value="Genomic_DNA"/>
</dbReference>
<evidence type="ECO:0000259" key="1">
    <source>
        <dbReference type="Pfam" id="PF03468"/>
    </source>
</evidence>
<protein>
    <recommendedName>
        <fullName evidence="1">XS domain-containing protein</fullName>
    </recommendedName>
</protein>
<dbReference type="AlphaFoldDB" id="A0A0J8B346"/>
<reference evidence="2 3" key="1">
    <citation type="journal article" date="2014" name="Nature">
        <title>The genome of the recently domesticated crop plant sugar beet (Beta vulgaris).</title>
        <authorList>
            <person name="Dohm J.C."/>
            <person name="Minoche A.E."/>
            <person name="Holtgrawe D."/>
            <person name="Capella-Gutierrez S."/>
            <person name="Zakrzewski F."/>
            <person name="Tafer H."/>
            <person name="Rupp O."/>
            <person name="Sorensen T.R."/>
            <person name="Stracke R."/>
            <person name="Reinhardt R."/>
            <person name="Goesmann A."/>
            <person name="Kraft T."/>
            <person name="Schulz B."/>
            <person name="Stadler P.F."/>
            <person name="Schmidt T."/>
            <person name="Gabaldon T."/>
            <person name="Lehrach H."/>
            <person name="Weisshaar B."/>
            <person name="Himmelbauer H."/>
        </authorList>
    </citation>
    <scope>NUCLEOTIDE SEQUENCE [LARGE SCALE GENOMIC DNA]</scope>
    <source>
        <tissue evidence="2">Taproot</tissue>
    </source>
</reference>
<name>A0A0J8B346_BETVV</name>
<proteinExistence type="predicted"/>